<organism evidence="1">
    <name type="scientific">bioreactor metagenome</name>
    <dbReference type="NCBI Taxonomy" id="1076179"/>
    <lineage>
        <taxon>unclassified sequences</taxon>
        <taxon>metagenomes</taxon>
        <taxon>ecological metagenomes</taxon>
    </lineage>
</organism>
<protein>
    <submittedName>
        <fullName evidence="1">Uncharacterized protein</fullName>
    </submittedName>
</protein>
<evidence type="ECO:0000313" key="1">
    <source>
        <dbReference type="EMBL" id="MPN43795.1"/>
    </source>
</evidence>
<name>A0A645HXN3_9ZZZZ</name>
<proteinExistence type="predicted"/>
<dbReference type="EMBL" id="VSSQ01102418">
    <property type="protein sequence ID" value="MPN43795.1"/>
    <property type="molecule type" value="Genomic_DNA"/>
</dbReference>
<reference evidence="1" key="1">
    <citation type="submission" date="2019-08" db="EMBL/GenBank/DDBJ databases">
        <authorList>
            <person name="Kucharzyk K."/>
            <person name="Murdoch R.W."/>
            <person name="Higgins S."/>
            <person name="Loffler F."/>
        </authorList>
    </citation>
    <scope>NUCLEOTIDE SEQUENCE</scope>
</reference>
<sequence>MVLLKGVLYPNAQGRAYELKRFSAVCKILEVQPQKPVRAAGKELDKKTQGNAFSVAENHHRFGGRAPEAAGQISAIIRKNNTAAGIGDQRQFFRKVAFGFCSLGAKGVMRNIRP</sequence>
<accession>A0A645HXN3</accession>
<gene>
    <name evidence="1" type="ORF">SDC9_191356</name>
</gene>
<comment type="caution">
    <text evidence="1">The sequence shown here is derived from an EMBL/GenBank/DDBJ whole genome shotgun (WGS) entry which is preliminary data.</text>
</comment>
<dbReference type="AlphaFoldDB" id="A0A645HXN3"/>